<organism evidence="1 2">
    <name type="scientific">Stigmatella aurantiaca (strain DW4/3-1)</name>
    <dbReference type="NCBI Taxonomy" id="378806"/>
    <lineage>
        <taxon>Bacteria</taxon>
        <taxon>Pseudomonadati</taxon>
        <taxon>Myxococcota</taxon>
        <taxon>Myxococcia</taxon>
        <taxon>Myxococcales</taxon>
        <taxon>Cystobacterineae</taxon>
        <taxon>Archangiaceae</taxon>
        <taxon>Stigmatella</taxon>
    </lineage>
</organism>
<dbReference type="EMBL" id="AAMD01000108">
    <property type="protein sequence ID" value="EAU64655.1"/>
    <property type="molecule type" value="Genomic_DNA"/>
</dbReference>
<evidence type="ECO:0000313" key="2">
    <source>
        <dbReference type="Proteomes" id="UP000032702"/>
    </source>
</evidence>
<gene>
    <name evidence="1" type="ORF">STIAU_1397</name>
</gene>
<sequence>MWCAPLLSRSEARMPLPICIHIPPLPEAPTLTLPGGATLQHHQLLQAVQPALAPLTPLFDIIGAVLALVEVVKAIPDALGPPPDPTAIAAALPNLAEKVSKLLRLVPQLSVPLAVVGVIDIVLGELGHARGQLLHLQLRLSSVARARLRAAQLGDAGLLAVAGCAEANVAQEAANVGKALAALSQLMALLNVLLGIVGGPQVPDFSSLEGSALEQAVAPLDVIVRTLQQVRAAIPIP</sequence>
<dbReference type="PATRIC" id="fig|378806.16.peg.3641"/>
<name>Q08VZ3_STIAD</name>
<comment type="caution">
    <text evidence="1">The sequence shown here is derived from an EMBL/GenBank/DDBJ whole genome shotgun (WGS) entry which is preliminary data.</text>
</comment>
<reference evidence="1 2" key="1">
    <citation type="submission" date="2006-04" db="EMBL/GenBank/DDBJ databases">
        <authorList>
            <person name="Nierman W.C."/>
        </authorList>
    </citation>
    <scope>NUCLEOTIDE SEQUENCE [LARGE SCALE GENOMIC DNA]</scope>
    <source>
        <strain evidence="1 2">DW4/3-1</strain>
    </source>
</reference>
<proteinExistence type="predicted"/>
<dbReference type="AlphaFoldDB" id="Q08VZ3"/>
<protein>
    <submittedName>
        <fullName evidence="1">Uncharacterized protein</fullName>
    </submittedName>
</protein>
<accession>Q08VZ3</accession>
<dbReference type="Proteomes" id="UP000032702">
    <property type="component" value="Unassembled WGS sequence"/>
</dbReference>
<evidence type="ECO:0000313" key="1">
    <source>
        <dbReference type="EMBL" id="EAU64655.1"/>
    </source>
</evidence>